<name>A0A0C1F4Y3_9FLAO</name>
<dbReference type="EMBL" id="JSYL01000009">
    <property type="protein sequence ID" value="KIA88247.1"/>
    <property type="molecule type" value="Genomic_DNA"/>
</dbReference>
<accession>A0A0C1F4Y3</accession>
<dbReference type="Proteomes" id="UP000031473">
    <property type="component" value="Unassembled WGS sequence"/>
</dbReference>
<dbReference type="STRING" id="266749.SAMN05421876_11174"/>
<proteinExistence type="predicted"/>
<dbReference type="RefSeq" id="WP_039353599.1">
    <property type="nucleotide sequence ID" value="NZ_FOLA01000011.1"/>
</dbReference>
<organism evidence="1 2">
    <name type="scientific">Kaistella jeonii</name>
    <dbReference type="NCBI Taxonomy" id="266749"/>
    <lineage>
        <taxon>Bacteria</taxon>
        <taxon>Pseudomonadati</taxon>
        <taxon>Bacteroidota</taxon>
        <taxon>Flavobacteriia</taxon>
        <taxon>Flavobacteriales</taxon>
        <taxon>Weeksellaceae</taxon>
        <taxon>Chryseobacterium group</taxon>
        <taxon>Kaistella</taxon>
    </lineage>
</organism>
<protein>
    <submittedName>
        <fullName evidence="1">Uncharacterized protein</fullName>
    </submittedName>
</protein>
<gene>
    <name evidence="1" type="ORF">OA86_12075</name>
</gene>
<reference evidence="1 2" key="1">
    <citation type="submission" date="2014-10" db="EMBL/GenBank/DDBJ databases">
        <title>Kaistella jeonii genome.</title>
        <authorList>
            <person name="Clayton J.T."/>
            <person name="Newman J.D."/>
        </authorList>
    </citation>
    <scope>NUCLEOTIDE SEQUENCE [LARGE SCALE GENOMIC DNA]</scope>
    <source>
        <strain evidence="1 2">DSM 17048</strain>
    </source>
</reference>
<dbReference type="AlphaFoldDB" id="A0A0C1F4Y3"/>
<comment type="caution">
    <text evidence="1">The sequence shown here is derived from an EMBL/GenBank/DDBJ whole genome shotgun (WGS) entry which is preliminary data.</text>
</comment>
<evidence type="ECO:0000313" key="1">
    <source>
        <dbReference type="EMBL" id="KIA88247.1"/>
    </source>
</evidence>
<dbReference type="OrthoDB" id="1274006at2"/>
<keyword evidence="2" id="KW-1185">Reference proteome</keyword>
<evidence type="ECO:0000313" key="2">
    <source>
        <dbReference type="Proteomes" id="UP000031473"/>
    </source>
</evidence>
<sequence>MKKFLQISALFLITFFYGQQISAYQYIRVPEKFKDAKSNKYGLNILLVKKLKAKQFVILSETAQSSMTENNDPCEVLSAEIIDVSNMFTNKVRIDFKDCNEKSVASFEGKSKIKDFEEGMKDALQDAMMKIAVSNPVKGLVAVQKESVPVTIQKEEKVRETVKVVSSKVPTAITNKAESPTIQKAEVYTNGTLTLNKIVLLNGEFILANPNSSVPYGIFKPSSKKDTYRVQLSDGTTTLGYLEEGKIVIEMPLPDGTFNNQIFSKQ</sequence>